<evidence type="ECO:0000313" key="3">
    <source>
        <dbReference type="EMBL" id="GGH90343.1"/>
    </source>
</evidence>
<feature type="domain" description="SHOCT" evidence="2">
    <location>
        <begin position="130"/>
        <end position="156"/>
    </location>
</feature>
<feature type="transmembrane region" description="Helical" evidence="1">
    <location>
        <begin position="66"/>
        <end position="82"/>
    </location>
</feature>
<sequence>MKRLLGVELGIVTAIGGFVDIGDLVTNAVVGSRFGLSLVWVVAVGVVGIILFGHRRAVRPCSRVRAGRRFAPGGPIMMYGWGGDWGIGAWVAMAVMMLIFWGGVVTVVVLVLRRPHAGTGPSAPRPAHLDAERILSERFARGEIDEQEFTARRSALRRQE</sequence>
<gene>
    <name evidence="3" type="ORF">GCM10007170_03900</name>
</gene>
<dbReference type="Proteomes" id="UP000643279">
    <property type="component" value="Unassembled WGS sequence"/>
</dbReference>
<comment type="caution">
    <text evidence="3">The sequence shown here is derived from an EMBL/GenBank/DDBJ whole genome shotgun (WGS) entry which is preliminary data.</text>
</comment>
<keyword evidence="1" id="KW-0812">Transmembrane</keyword>
<evidence type="ECO:0000256" key="1">
    <source>
        <dbReference type="SAM" id="Phobius"/>
    </source>
</evidence>
<dbReference type="InterPro" id="IPR018649">
    <property type="entry name" value="SHOCT"/>
</dbReference>
<dbReference type="EMBL" id="BMFW01000001">
    <property type="protein sequence ID" value="GGH90343.1"/>
    <property type="molecule type" value="Genomic_DNA"/>
</dbReference>
<keyword evidence="4" id="KW-1185">Reference proteome</keyword>
<evidence type="ECO:0000259" key="2">
    <source>
        <dbReference type="Pfam" id="PF09851"/>
    </source>
</evidence>
<name>A0ABQ2AHC2_9MICC</name>
<proteinExistence type="predicted"/>
<dbReference type="Pfam" id="PF09851">
    <property type="entry name" value="SHOCT"/>
    <property type="match status" value="1"/>
</dbReference>
<keyword evidence="1" id="KW-1133">Transmembrane helix</keyword>
<reference evidence="4" key="1">
    <citation type="journal article" date="2019" name="Int. J. Syst. Evol. Microbiol.">
        <title>The Global Catalogue of Microorganisms (GCM) 10K type strain sequencing project: providing services to taxonomists for standard genome sequencing and annotation.</title>
        <authorList>
            <consortium name="The Broad Institute Genomics Platform"/>
            <consortium name="The Broad Institute Genome Sequencing Center for Infectious Disease"/>
            <person name="Wu L."/>
            <person name="Ma J."/>
        </authorList>
    </citation>
    <scope>NUCLEOTIDE SEQUENCE [LARGE SCALE GENOMIC DNA]</scope>
    <source>
        <strain evidence="4">CGMCC 1.12778</strain>
    </source>
</reference>
<feature type="transmembrane region" description="Helical" evidence="1">
    <location>
        <begin position="88"/>
        <end position="112"/>
    </location>
</feature>
<evidence type="ECO:0000313" key="4">
    <source>
        <dbReference type="Proteomes" id="UP000643279"/>
    </source>
</evidence>
<protein>
    <recommendedName>
        <fullName evidence="2">SHOCT domain-containing protein</fullName>
    </recommendedName>
</protein>
<organism evidence="3 4">
    <name type="scientific">Arthrobacter liuii</name>
    <dbReference type="NCBI Taxonomy" id="1476996"/>
    <lineage>
        <taxon>Bacteria</taxon>
        <taxon>Bacillati</taxon>
        <taxon>Actinomycetota</taxon>
        <taxon>Actinomycetes</taxon>
        <taxon>Micrococcales</taxon>
        <taxon>Micrococcaceae</taxon>
        <taxon>Arthrobacter</taxon>
    </lineage>
</organism>
<keyword evidence="1" id="KW-0472">Membrane</keyword>
<feature type="transmembrane region" description="Helical" evidence="1">
    <location>
        <begin position="34"/>
        <end position="54"/>
    </location>
</feature>
<accession>A0ABQ2AHC2</accession>